<keyword evidence="1" id="KW-0732">Signal</keyword>
<reference evidence="3 4" key="1">
    <citation type="submission" date="2016-11" db="EMBL/GenBank/DDBJ databases">
        <title>The macronuclear genome of Stentor coeruleus: a giant cell with tiny introns.</title>
        <authorList>
            <person name="Slabodnick M."/>
            <person name="Ruby J.G."/>
            <person name="Reiff S.B."/>
            <person name="Swart E.C."/>
            <person name="Gosai S."/>
            <person name="Prabakaran S."/>
            <person name="Witkowska E."/>
            <person name="Larue G.E."/>
            <person name="Fisher S."/>
            <person name="Freeman R.M."/>
            <person name="Gunawardena J."/>
            <person name="Chu W."/>
            <person name="Stover N.A."/>
            <person name="Gregory B.D."/>
            <person name="Nowacki M."/>
            <person name="Derisi J."/>
            <person name="Roy S.W."/>
            <person name="Marshall W.F."/>
            <person name="Sood P."/>
        </authorList>
    </citation>
    <scope>NUCLEOTIDE SEQUENCE [LARGE SCALE GENOMIC DNA]</scope>
    <source>
        <strain evidence="3">WM001</strain>
    </source>
</reference>
<sequence length="482" mass="52623">MFRLSLILLTFYEVHSITTGLQVGLTEQIVNDFKNSSLPYVLNKLTTVALFKSKQFAVADGVLKVTINITEPRVTYVNADTKLTGVDFIGQDQFLLTISSLDMYIKFYWKYSSMLGKDSGTGFITIQKSSLNSTISLSENNGALFFNITKLNFTISNFQLRFSGGESARVMNQLAVLFQDNLNKEIKIAVESLINGQVINSINSQLASGGSIVSLNKAIEFSYNLTSNPVMTSSVLILNLAGVFMAKSKPEINPPVVGRTTNLTFDPTSSQVQSVFSEYSFNTLTYAMYASGYFETTIDSSNLPANYSYLLTTNSLNSLLPGISNVYGNNEPCKIMCGATQAPTSVINGVTPSMPNGFVDSNLQSYCKVIVISAEQTAITLNATMIMSSAVYVNNWMLGGTIEYAKISSLAQTQSNIGNQTDLTGMMNFINLIINATLPVIEENMVGNGIPLPSFEHIQMTNSNAVAEDGYYMILSTPVFNF</sequence>
<accession>A0A1R2B891</accession>
<dbReference type="OrthoDB" id="9938407at2759"/>
<organism evidence="3 4">
    <name type="scientific">Stentor coeruleus</name>
    <dbReference type="NCBI Taxonomy" id="5963"/>
    <lineage>
        <taxon>Eukaryota</taxon>
        <taxon>Sar</taxon>
        <taxon>Alveolata</taxon>
        <taxon>Ciliophora</taxon>
        <taxon>Postciliodesmatophora</taxon>
        <taxon>Heterotrichea</taxon>
        <taxon>Heterotrichida</taxon>
        <taxon>Stentoridae</taxon>
        <taxon>Stentor</taxon>
    </lineage>
</organism>
<feature type="signal peptide" evidence="1">
    <location>
        <begin position="1"/>
        <end position="16"/>
    </location>
</feature>
<dbReference type="Gene3D" id="3.15.10.10">
    <property type="entry name" value="Bactericidal permeability-increasing protein, domain 1"/>
    <property type="match status" value="1"/>
</dbReference>
<proteinExistence type="predicted"/>
<feature type="chain" id="PRO_5012977890" description="Lipid-binding serum glycoprotein C-terminal domain-containing protein" evidence="1">
    <location>
        <begin position="17"/>
        <end position="482"/>
    </location>
</feature>
<dbReference type="Gene3D" id="3.15.20.10">
    <property type="entry name" value="Bactericidal permeability-increasing protein, domain 2"/>
    <property type="match status" value="1"/>
</dbReference>
<evidence type="ECO:0000313" key="3">
    <source>
        <dbReference type="EMBL" id="OMJ72981.1"/>
    </source>
</evidence>
<dbReference type="PANTHER" id="PTHR10504:SF131">
    <property type="entry name" value="BPI2 DOMAIN-CONTAINING PROTEIN"/>
    <property type="match status" value="1"/>
</dbReference>
<dbReference type="EMBL" id="MPUH01000857">
    <property type="protein sequence ID" value="OMJ72981.1"/>
    <property type="molecule type" value="Genomic_DNA"/>
</dbReference>
<dbReference type="PANTHER" id="PTHR10504">
    <property type="entry name" value="BACTERICIDAL PERMEABILITY-INCREASING BPI PROTEIN-RELATED"/>
    <property type="match status" value="1"/>
</dbReference>
<gene>
    <name evidence="3" type="ORF">SteCoe_28432</name>
</gene>
<dbReference type="InterPro" id="IPR032942">
    <property type="entry name" value="BPI/LBP/Plunc"/>
</dbReference>
<dbReference type="GO" id="GO:0008289">
    <property type="term" value="F:lipid binding"/>
    <property type="evidence" value="ECO:0007669"/>
    <property type="project" value="InterPro"/>
</dbReference>
<dbReference type="InterPro" id="IPR017943">
    <property type="entry name" value="Bactericidal_perm-incr_a/b_dom"/>
</dbReference>
<dbReference type="SUPFAM" id="SSF55394">
    <property type="entry name" value="Bactericidal permeability-increasing protein, BPI"/>
    <property type="match status" value="2"/>
</dbReference>
<feature type="domain" description="Lipid-binding serum glycoprotein C-terminal" evidence="2">
    <location>
        <begin position="266"/>
        <end position="477"/>
    </location>
</feature>
<evidence type="ECO:0000259" key="2">
    <source>
        <dbReference type="SMART" id="SM00329"/>
    </source>
</evidence>
<protein>
    <recommendedName>
        <fullName evidence="2">Lipid-binding serum glycoprotein C-terminal domain-containing protein</fullName>
    </recommendedName>
</protein>
<evidence type="ECO:0000256" key="1">
    <source>
        <dbReference type="SAM" id="SignalP"/>
    </source>
</evidence>
<dbReference type="AlphaFoldDB" id="A0A1R2B891"/>
<name>A0A1R2B891_9CILI</name>
<dbReference type="InterPro" id="IPR001124">
    <property type="entry name" value="Lipid-bd_serum_glycop_C"/>
</dbReference>
<comment type="caution">
    <text evidence="3">The sequence shown here is derived from an EMBL/GenBank/DDBJ whole genome shotgun (WGS) entry which is preliminary data.</text>
</comment>
<dbReference type="Pfam" id="PF02886">
    <property type="entry name" value="LBP_BPI_CETP_C"/>
    <property type="match status" value="1"/>
</dbReference>
<keyword evidence="4" id="KW-1185">Reference proteome</keyword>
<dbReference type="Proteomes" id="UP000187209">
    <property type="component" value="Unassembled WGS sequence"/>
</dbReference>
<evidence type="ECO:0000313" key="4">
    <source>
        <dbReference type="Proteomes" id="UP000187209"/>
    </source>
</evidence>
<dbReference type="SMART" id="SM00329">
    <property type="entry name" value="BPI2"/>
    <property type="match status" value="1"/>
</dbReference>